<name>A0A0E9XZI5_ANGAN</name>
<evidence type="ECO:0000313" key="1">
    <source>
        <dbReference type="EMBL" id="JAI07241.1"/>
    </source>
</evidence>
<accession>A0A0E9XZI5</accession>
<dbReference type="AlphaFoldDB" id="A0A0E9XZI5"/>
<proteinExistence type="predicted"/>
<protein>
    <submittedName>
        <fullName evidence="1">Uncharacterized protein</fullName>
    </submittedName>
</protein>
<organism evidence="1">
    <name type="scientific">Anguilla anguilla</name>
    <name type="common">European freshwater eel</name>
    <name type="synonym">Muraena anguilla</name>
    <dbReference type="NCBI Taxonomy" id="7936"/>
    <lineage>
        <taxon>Eukaryota</taxon>
        <taxon>Metazoa</taxon>
        <taxon>Chordata</taxon>
        <taxon>Craniata</taxon>
        <taxon>Vertebrata</taxon>
        <taxon>Euteleostomi</taxon>
        <taxon>Actinopterygii</taxon>
        <taxon>Neopterygii</taxon>
        <taxon>Teleostei</taxon>
        <taxon>Anguilliformes</taxon>
        <taxon>Anguillidae</taxon>
        <taxon>Anguilla</taxon>
    </lineage>
</organism>
<reference evidence="1" key="1">
    <citation type="submission" date="2014-11" db="EMBL/GenBank/DDBJ databases">
        <authorList>
            <person name="Amaro Gonzalez C."/>
        </authorList>
    </citation>
    <scope>NUCLEOTIDE SEQUENCE</scope>
</reference>
<sequence length="93" mass="10862">MSLSEEPDTKGGTLSTKRKRVQRKIALLPVPSYRSMKSDHSMDRPFEFRREVTRVQRLLQSLQSCSLEETSSEKLSFTRQVSFFQLFCVLFVL</sequence>
<dbReference type="EMBL" id="GBXM01001337">
    <property type="protein sequence ID" value="JAI07241.1"/>
    <property type="molecule type" value="Transcribed_RNA"/>
</dbReference>
<reference evidence="1" key="2">
    <citation type="journal article" date="2015" name="Fish Shellfish Immunol.">
        <title>Early steps in the European eel (Anguilla anguilla)-Vibrio vulnificus interaction in the gills: Role of the RtxA13 toxin.</title>
        <authorList>
            <person name="Callol A."/>
            <person name="Pajuelo D."/>
            <person name="Ebbesson L."/>
            <person name="Teles M."/>
            <person name="MacKenzie S."/>
            <person name="Amaro C."/>
        </authorList>
    </citation>
    <scope>NUCLEOTIDE SEQUENCE</scope>
</reference>